<organism evidence="2 3">
    <name type="scientific">Microbacterium schleiferi</name>
    <dbReference type="NCBI Taxonomy" id="69362"/>
    <lineage>
        <taxon>Bacteria</taxon>
        <taxon>Bacillati</taxon>
        <taxon>Actinomycetota</taxon>
        <taxon>Actinomycetes</taxon>
        <taxon>Micrococcales</taxon>
        <taxon>Microbacteriaceae</taxon>
        <taxon>Microbacterium</taxon>
    </lineage>
</organism>
<dbReference type="Proteomes" id="UP001351900">
    <property type="component" value="Unassembled WGS sequence"/>
</dbReference>
<feature type="region of interest" description="Disordered" evidence="1">
    <location>
        <begin position="74"/>
        <end position="103"/>
    </location>
</feature>
<evidence type="ECO:0000313" key="2">
    <source>
        <dbReference type="EMBL" id="MEF2255626.1"/>
    </source>
</evidence>
<dbReference type="RefSeq" id="WP_331791853.1">
    <property type="nucleotide sequence ID" value="NZ_BAAAUO010000001.1"/>
</dbReference>
<name>A0ABU7V9F5_9MICO</name>
<dbReference type="EMBL" id="JAZHOV010000006">
    <property type="protein sequence ID" value="MEF2255626.1"/>
    <property type="molecule type" value="Genomic_DNA"/>
</dbReference>
<proteinExistence type="predicted"/>
<keyword evidence="3" id="KW-1185">Reference proteome</keyword>
<evidence type="ECO:0008006" key="4">
    <source>
        <dbReference type="Google" id="ProtNLM"/>
    </source>
</evidence>
<gene>
    <name evidence="2" type="ORF">V2V91_10845</name>
</gene>
<comment type="caution">
    <text evidence="2">The sequence shown here is derived from an EMBL/GenBank/DDBJ whole genome shotgun (WGS) entry which is preliminary data.</text>
</comment>
<evidence type="ECO:0000313" key="3">
    <source>
        <dbReference type="Proteomes" id="UP001351900"/>
    </source>
</evidence>
<sequence length="103" mass="11565">MSAKHRDPLYRTNARIIRQQVARARRIGDDVCCQRCGRIIREHQTFDVGHRNASGGNDISNLAPEHRMRRDCALGGNRSHGGKLGAAITNRRRSGQPPGLLKW</sequence>
<reference evidence="2 3" key="1">
    <citation type="submission" date="2024-01" db="EMBL/GenBank/DDBJ databases">
        <title>the genome sequence of strain Microbacterium schleiferi NBRC 15075.</title>
        <authorList>
            <person name="Ding Y."/>
            <person name="Zhang G."/>
        </authorList>
    </citation>
    <scope>NUCLEOTIDE SEQUENCE [LARGE SCALE GENOMIC DNA]</scope>
    <source>
        <strain evidence="2 3">NBRC 15075</strain>
    </source>
</reference>
<accession>A0ABU7V9F5</accession>
<protein>
    <recommendedName>
        <fullName evidence="4">HNH endonuclease</fullName>
    </recommendedName>
</protein>
<evidence type="ECO:0000256" key="1">
    <source>
        <dbReference type="SAM" id="MobiDB-lite"/>
    </source>
</evidence>